<dbReference type="AlphaFoldDB" id="A0A381ZGZ7"/>
<evidence type="ECO:0000313" key="2">
    <source>
        <dbReference type="EMBL" id="SVA88469.1"/>
    </source>
</evidence>
<dbReference type="GO" id="GO:0005509">
    <property type="term" value="F:calcium ion binding"/>
    <property type="evidence" value="ECO:0007669"/>
    <property type="project" value="InterPro"/>
</dbReference>
<dbReference type="GO" id="GO:0007156">
    <property type="term" value="P:homophilic cell adhesion via plasma membrane adhesion molecules"/>
    <property type="evidence" value="ECO:0007669"/>
    <property type="project" value="InterPro"/>
</dbReference>
<protein>
    <recommendedName>
        <fullName evidence="1">Cadherin domain-containing protein</fullName>
    </recommendedName>
</protein>
<feature type="domain" description="Cadherin" evidence="1">
    <location>
        <begin position="456"/>
        <end position="543"/>
    </location>
</feature>
<gene>
    <name evidence="2" type="ORF">METZ01_LOCUS141323</name>
</gene>
<sequence>EGESVVYSDTLIVDNLVPQAEFIFLDMASAVDGNEDGDYEDVDVDTPPDTIYFGNGGQNITILVEMNEPLKRTPTPMLSYQYNYGATYGGYPVGDFTSNVSPTSSTADSSKWYYNIVLADDDVNNDGPFHAVFTAQDRSGNAVENFVGADTFSVDNIHPDAFETGTVVTLGEIVVEGWFNGNTDSIEVEIPIPLATVDSTLYNGGLVDIQLFNITRGTQWITIPSEVFVDGDDNGVYNEGDEFTDANGNGVYDAADAIVNPGDAVSFYRSFESILWMLPDGTDMVLGDEIKVRAKITDKNGNGTFGDESDSLFVYDPTAPVLGTANGGNFVLLDTLFSSDLFTVQWTEFEDYGDPENNSGTDRYELAIENIIDPADSLNNLHGWEEIEELPSEPYELDTLHLMHNEYYAAHIRAIDAAGNISEILHADTLLRYNSNPVVSQLSPITIYEDIEWNNVDSVTVSDLDLNTIQGDSFTYEISGTREGDEITANVATIDTLGRMSWVPTQDDTGSYQMAVVATDAYTFTDTMVFSLTVVAVNDTPSLAILQPDDDLEWIEDQTEIVKINLTRHVLDVDHNITTEMTWQAVVLDTTELDEDFPLGQVIVGPGTNRKVHARLTREYLGFNPNTMNIKASAISPRTINYLNNSRSNPLLTVTIDTASADDSTWAIFNSDSNYHGADHRIIFIVQDPDGAETRDTIKATVLPENDPPIISELPLVEVIENDSIRLEFGSYTSDVDDTSLTFTISAITNEENITISPASFVSHNTGDSVLFIPQQLWSNEATIQVVVADEEAKDTSTFTLDVLRVPRPHLSVAVVQNNAFNQFLQVVVTDTVSKTVSISLDIQNEGIALDTIAAYTYSGDFSFANSG</sequence>
<dbReference type="InterPro" id="IPR002126">
    <property type="entry name" value="Cadherin-like_dom"/>
</dbReference>
<feature type="non-terminal residue" evidence="2">
    <location>
        <position position="1"/>
    </location>
</feature>
<name>A0A381ZGZ7_9ZZZZ</name>
<proteinExistence type="predicted"/>
<dbReference type="GO" id="GO:0016020">
    <property type="term" value="C:membrane"/>
    <property type="evidence" value="ECO:0007669"/>
    <property type="project" value="InterPro"/>
</dbReference>
<evidence type="ECO:0000259" key="1">
    <source>
        <dbReference type="PROSITE" id="PS50268"/>
    </source>
</evidence>
<dbReference type="InterPro" id="IPR013783">
    <property type="entry name" value="Ig-like_fold"/>
</dbReference>
<dbReference type="InterPro" id="IPR015919">
    <property type="entry name" value="Cadherin-like_sf"/>
</dbReference>
<dbReference type="SUPFAM" id="SSF49313">
    <property type="entry name" value="Cadherin-like"/>
    <property type="match status" value="1"/>
</dbReference>
<dbReference type="Gene3D" id="2.60.40.10">
    <property type="entry name" value="Immunoglobulins"/>
    <property type="match status" value="1"/>
</dbReference>
<organism evidence="2">
    <name type="scientific">marine metagenome</name>
    <dbReference type="NCBI Taxonomy" id="408172"/>
    <lineage>
        <taxon>unclassified sequences</taxon>
        <taxon>metagenomes</taxon>
        <taxon>ecological metagenomes</taxon>
    </lineage>
</organism>
<dbReference type="PROSITE" id="PS50268">
    <property type="entry name" value="CADHERIN_2"/>
    <property type="match status" value="1"/>
</dbReference>
<dbReference type="EMBL" id="UINC01021271">
    <property type="protein sequence ID" value="SVA88469.1"/>
    <property type="molecule type" value="Genomic_DNA"/>
</dbReference>
<feature type="non-terminal residue" evidence="2">
    <location>
        <position position="868"/>
    </location>
</feature>
<reference evidence="2" key="1">
    <citation type="submission" date="2018-05" db="EMBL/GenBank/DDBJ databases">
        <authorList>
            <person name="Lanie J.A."/>
            <person name="Ng W.-L."/>
            <person name="Kazmierczak K.M."/>
            <person name="Andrzejewski T.M."/>
            <person name="Davidsen T.M."/>
            <person name="Wayne K.J."/>
            <person name="Tettelin H."/>
            <person name="Glass J.I."/>
            <person name="Rusch D."/>
            <person name="Podicherti R."/>
            <person name="Tsui H.-C.T."/>
            <person name="Winkler M.E."/>
        </authorList>
    </citation>
    <scope>NUCLEOTIDE SEQUENCE</scope>
</reference>
<accession>A0A381ZGZ7</accession>